<dbReference type="InterPro" id="IPR004387">
    <property type="entry name" value="Pept_M50_Zn"/>
</dbReference>
<dbReference type="SUPFAM" id="SSF50156">
    <property type="entry name" value="PDZ domain-like"/>
    <property type="match status" value="1"/>
</dbReference>
<feature type="transmembrane region" description="Helical" evidence="11">
    <location>
        <begin position="300"/>
        <end position="320"/>
    </location>
</feature>
<evidence type="ECO:0000256" key="4">
    <source>
        <dbReference type="ARBA" id="ARBA00022670"/>
    </source>
</evidence>
<name>A0A6C7E8L7_ILUCY</name>
<dbReference type="GO" id="GO:0006508">
    <property type="term" value="P:proteolysis"/>
    <property type="evidence" value="ECO:0007669"/>
    <property type="project" value="UniProtKB-KW"/>
</dbReference>
<dbReference type="Proteomes" id="UP000011863">
    <property type="component" value="Chromosome"/>
</dbReference>
<keyword evidence="9" id="KW-0482">Metalloprotease</keyword>
<dbReference type="PANTHER" id="PTHR42837">
    <property type="entry name" value="REGULATOR OF SIGMA-E PROTEASE RSEP"/>
    <property type="match status" value="1"/>
</dbReference>
<comment type="similarity">
    <text evidence="3">Belongs to the peptidase M50B family.</text>
</comment>
<comment type="cofactor">
    <cofactor evidence="1">
        <name>Zn(2+)</name>
        <dbReference type="ChEBI" id="CHEBI:29105"/>
    </cofactor>
</comment>
<keyword evidence="10 11" id="KW-0472">Membrane</keyword>
<keyword evidence="6" id="KW-0378">Hydrolase</keyword>
<evidence type="ECO:0000313" key="14">
    <source>
        <dbReference type="Proteomes" id="UP000011863"/>
    </source>
</evidence>
<dbReference type="SMART" id="SM00228">
    <property type="entry name" value="PDZ"/>
    <property type="match status" value="1"/>
</dbReference>
<gene>
    <name evidence="13" type="ORF">YM304_27430</name>
</gene>
<evidence type="ECO:0000256" key="7">
    <source>
        <dbReference type="ARBA" id="ARBA00022833"/>
    </source>
</evidence>
<evidence type="ECO:0000256" key="1">
    <source>
        <dbReference type="ARBA" id="ARBA00001947"/>
    </source>
</evidence>
<dbReference type="GO" id="GO:0004222">
    <property type="term" value="F:metalloendopeptidase activity"/>
    <property type="evidence" value="ECO:0007669"/>
    <property type="project" value="InterPro"/>
</dbReference>
<dbReference type="KEGG" id="aym:YM304_27430"/>
<dbReference type="PANTHER" id="PTHR42837:SF2">
    <property type="entry name" value="MEMBRANE METALLOPROTEASE ARASP2, CHLOROPLASTIC-RELATED"/>
    <property type="match status" value="1"/>
</dbReference>
<dbReference type="InterPro" id="IPR008915">
    <property type="entry name" value="Peptidase_M50"/>
</dbReference>
<feature type="transmembrane region" description="Helical" evidence="11">
    <location>
        <begin position="108"/>
        <end position="133"/>
    </location>
</feature>
<evidence type="ECO:0000256" key="5">
    <source>
        <dbReference type="ARBA" id="ARBA00022692"/>
    </source>
</evidence>
<keyword evidence="5 11" id="KW-0812">Transmembrane</keyword>
<accession>A0A6C7E8L7</accession>
<sequence length="383" mass="41748">MLGIAALFVWLAVLNIWWFVFVVGVVISIFLHELGHFATAKWTGMKATQFFLFFGPRLWSFRRGETEYGVRAIPAGAFVRIVGMNRMDDVEPEDEDRTYRSKSFPRRLLVISAGSIMHMIIAVALLFTVYLGIGERTDEFEPGVQVAALSINGPAEEAGIQVGDEFVEVGGQTVETTRDVFDIVGTYEPQEFLDVVVLRDGEEVAFSVGLGSTETGRALLGVTSGQERIYTQHSVAGAATNAVTDIIPASWESVQGVFKALNPVNIVTHLTGDNDDLATRPTSVVGVTGVSDDLGDAEGIYGVLWLLALLNVFVGVFNMFPLLPLDGGHAAVAAYERIREAMRGGKQRYMADVERLMPFAMGVMVLLLGLFTAALYLDITDPL</sequence>
<keyword evidence="14" id="KW-1185">Reference proteome</keyword>
<feature type="transmembrane region" description="Helical" evidence="11">
    <location>
        <begin position="6"/>
        <end position="31"/>
    </location>
</feature>
<feature type="transmembrane region" description="Helical" evidence="11">
    <location>
        <begin position="356"/>
        <end position="377"/>
    </location>
</feature>
<dbReference type="Pfam" id="PF02163">
    <property type="entry name" value="Peptidase_M50"/>
    <property type="match status" value="1"/>
</dbReference>
<feature type="domain" description="PDZ" evidence="12">
    <location>
        <begin position="129"/>
        <end position="201"/>
    </location>
</feature>
<dbReference type="InterPro" id="IPR036034">
    <property type="entry name" value="PDZ_sf"/>
</dbReference>
<evidence type="ECO:0000256" key="2">
    <source>
        <dbReference type="ARBA" id="ARBA00004141"/>
    </source>
</evidence>
<proteinExistence type="inferred from homology"/>
<dbReference type="AlphaFoldDB" id="A0A6C7E8L7"/>
<evidence type="ECO:0000256" key="11">
    <source>
        <dbReference type="SAM" id="Phobius"/>
    </source>
</evidence>
<dbReference type="EMBL" id="AP012057">
    <property type="protein sequence ID" value="BAN03057.1"/>
    <property type="molecule type" value="Genomic_DNA"/>
</dbReference>
<evidence type="ECO:0000259" key="12">
    <source>
        <dbReference type="SMART" id="SM00228"/>
    </source>
</evidence>
<comment type="subcellular location">
    <subcellularLocation>
        <location evidence="2">Membrane</location>
        <topology evidence="2">Multi-pass membrane protein</topology>
    </subcellularLocation>
</comment>
<dbReference type="CDD" id="cd06163">
    <property type="entry name" value="S2P-M50_PDZ_RseP-like"/>
    <property type="match status" value="1"/>
</dbReference>
<keyword evidence="8 11" id="KW-1133">Transmembrane helix</keyword>
<evidence type="ECO:0000313" key="13">
    <source>
        <dbReference type="EMBL" id="BAN03057.1"/>
    </source>
</evidence>
<protein>
    <submittedName>
        <fullName evidence="13">Peptidase M50 family protein</fullName>
    </submittedName>
</protein>
<evidence type="ECO:0000256" key="6">
    <source>
        <dbReference type="ARBA" id="ARBA00022801"/>
    </source>
</evidence>
<dbReference type="GO" id="GO:0016020">
    <property type="term" value="C:membrane"/>
    <property type="evidence" value="ECO:0007669"/>
    <property type="project" value="UniProtKB-SubCell"/>
</dbReference>
<evidence type="ECO:0000256" key="10">
    <source>
        <dbReference type="ARBA" id="ARBA00023136"/>
    </source>
</evidence>
<evidence type="ECO:0000256" key="9">
    <source>
        <dbReference type="ARBA" id="ARBA00023049"/>
    </source>
</evidence>
<dbReference type="Pfam" id="PF17820">
    <property type="entry name" value="PDZ_6"/>
    <property type="match status" value="1"/>
</dbReference>
<evidence type="ECO:0000256" key="3">
    <source>
        <dbReference type="ARBA" id="ARBA00007931"/>
    </source>
</evidence>
<dbReference type="InterPro" id="IPR041489">
    <property type="entry name" value="PDZ_6"/>
</dbReference>
<reference evidence="13 14" key="1">
    <citation type="journal article" date="2013" name="Int. J. Syst. Evol. Microbiol.">
        <title>Ilumatobacter nonamiense sp. nov. and Ilumatobacter coccineum sp. nov., isolated from seashore sand.</title>
        <authorList>
            <person name="Matsumoto A."/>
            <person name="Kasai H."/>
            <person name="Matsuo Y."/>
            <person name="Shizuri Y."/>
            <person name="Ichikawa N."/>
            <person name="Fujita N."/>
            <person name="Omura S."/>
            <person name="Takahashi Y."/>
        </authorList>
    </citation>
    <scope>NUCLEOTIDE SEQUENCE [LARGE SCALE GENOMIC DNA]</scope>
    <source>
        <strain evidence="14">NBRC 103263 / KCTC 29153 / YM16-304</strain>
    </source>
</reference>
<keyword evidence="7" id="KW-0862">Zinc</keyword>
<evidence type="ECO:0000256" key="8">
    <source>
        <dbReference type="ARBA" id="ARBA00022989"/>
    </source>
</evidence>
<dbReference type="Gene3D" id="2.30.42.10">
    <property type="match status" value="1"/>
</dbReference>
<dbReference type="InterPro" id="IPR001478">
    <property type="entry name" value="PDZ"/>
</dbReference>
<organism evidence="13 14">
    <name type="scientific">Ilumatobacter coccineus (strain NBRC 103263 / KCTC 29153 / YM16-304)</name>
    <dbReference type="NCBI Taxonomy" id="1313172"/>
    <lineage>
        <taxon>Bacteria</taxon>
        <taxon>Bacillati</taxon>
        <taxon>Actinomycetota</taxon>
        <taxon>Acidimicrobiia</taxon>
        <taxon>Acidimicrobiales</taxon>
        <taxon>Ilumatobacteraceae</taxon>
        <taxon>Ilumatobacter</taxon>
    </lineage>
</organism>
<keyword evidence="4" id="KW-0645">Protease</keyword>